<evidence type="ECO:0000313" key="2">
    <source>
        <dbReference type="EMBL" id="PWY64051.1"/>
    </source>
</evidence>
<organism evidence="2 3">
    <name type="scientific">Aspergillus heteromorphus CBS 117.55</name>
    <dbReference type="NCBI Taxonomy" id="1448321"/>
    <lineage>
        <taxon>Eukaryota</taxon>
        <taxon>Fungi</taxon>
        <taxon>Dikarya</taxon>
        <taxon>Ascomycota</taxon>
        <taxon>Pezizomycotina</taxon>
        <taxon>Eurotiomycetes</taxon>
        <taxon>Eurotiomycetidae</taxon>
        <taxon>Eurotiales</taxon>
        <taxon>Aspergillaceae</taxon>
        <taxon>Aspergillus</taxon>
        <taxon>Aspergillus subgen. Circumdati</taxon>
    </lineage>
</organism>
<dbReference type="VEuPathDB" id="FungiDB:BO70DRAFT_216015"/>
<sequence length="107" mass="12267">MSMQSPWGSFRSGRRGWRPPVVPFYLFLRSLLSSAVSRFCHHRLPQVVVPKADTLRGMEYSDRLTTLLLFTIGFFCIFSFLFFFFPSRFRAAPSQGVLQAAPEITPS</sequence>
<dbReference type="Proteomes" id="UP000247233">
    <property type="component" value="Unassembled WGS sequence"/>
</dbReference>
<dbReference type="GeneID" id="37060927"/>
<evidence type="ECO:0000313" key="3">
    <source>
        <dbReference type="Proteomes" id="UP000247233"/>
    </source>
</evidence>
<keyword evidence="3" id="KW-1185">Reference proteome</keyword>
<evidence type="ECO:0008006" key="4">
    <source>
        <dbReference type="Google" id="ProtNLM"/>
    </source>
</evidence>
<comment type="caution">
    <text evidence="2">The sequence shown here is derived from an EMBL/GenBank/DDBJ whole genome shotgun (WGS) entry which is preliminary data.</text>
</comment>
<reference evidence="2 3" key="1">
    <citation type="submission" date="2016-12" db="EMBL/GenBank/DDBJ databases">
        <title>The genomes of Aspergillus section Nigri reveals drivers in fungal speciation.</title>
        <authorList>
            <consortium name="DOE Joint Genome Institute"/>
            <person name="Vesth T.C."/>
            <person name="Nybo J."/>
            <person name="Theobald S."/>
            <person name="Brandl J."/>
            <person name="Frisvad J.C."/>
            <person name="Nielsen K.F."/>
            <person name="Lyhne E.K."/>
            <person name="Kogle M.E."/>
            <person name="Kuo A."/>
            <person name="Riley R."/>
            <person name="Clum A."/>
            <person name="Nolan M."/>
            <person name="Lipzen A."/>
            <person name="Salamov A."/>
            <person name="Henrissat B."/>
            <person name="Wiebenga A."/>
            <person name="De Vries R.P."/>
            <person name="Grigoriev I.V."/>
            <person name="Mortensen U.H."/>
            <person name="Andersen M.R."/>
            <person name="Baker S.E."/>
        </authorList>
    </citation>
    <scope>NUCLEOTIDE SEQUENCE [LARGE SCALE GENOMIC DNA]</scope>
    <source>
        <strain evidence="2 3">CBS 117.55</strain>
    </source>
</reference>
<gene>
    <name evidence="2" type="ORF">BO70DRAFT_216015</name>
</gene>
<accession>A0A317UQR9</accession>
<evidence type="ECO:0000256" key="1">
    <source>
        <dbReference type="SAM" id="Phobius"/>
    </source>
</evidence>
<name>A0A317UQR9_9EURO</name>
<keyword evidence="1" id="KW-0472">Membrane</keyword>
<keyword evidence="1" id="KW-0812">Transmembrane</keyword>
<feature type="transmembrane region" description="Helical" evidence="1">
    <location>
        <begin position="64"/>
        <end position="85"/>
    </location>
</feature>
<dbReference type="EMBL" id="MSFL01000070">
    <property type="protein sequence ID" value="PWY64051.1"/>
    <property type="molecule type" value="Genomic_DNA"/>
</dbReference>
<keyword evidence="1" id="KW-1133">Transmembrane helix</keyword>
<proteinExistence type="predicted"/>
<dbReference type="AlphaFoldDB" id="A0A317UQR9"/>
<protein>
    <recommendedName>
        <fullName evidence="4">Transmembrane protein</fullName>
    </recommendedName>
</protein>
<dbReference type="RefSeq" id="XP_025394182.1">
    <property type="nucleotide sequence ID" value="XM_025538690.1"/>
</dbReference>